<protein>
    <submittedName>
        <fullName evidence="3">Uncharacterized protein</fullName>
    </submittedName>
</protein>
<organism evidence="3 4">
    <name type="scientific">Candidatus Accumulibacter proximus</name>
    <dbReference type="NCBI Taxonomy" id="2954385"/>
    <lineage>
        <taxon>Bacteria</taxon>
        <taxon>Pseudomonadati</taxon>
        <taxon>Pseudomonadota</taxon>
        <taxon>Betaproteobacteria</taxon>
        <taxon>Candidatus Accumulibacter</taxon>
    </lineage>
</organism>
<keyword evidence="2" id="KW-0732">Signal</keyword>
<feature type="region of interest" description="Disordered" evidence="1">
    <location>
        <begin position="61"/>
        <end position="106"/>
    </location>
</feature>
<accession>A0A935Q2I0</accession>
<evidence type="ECO:0000256" key="2">
    <source>
        <dbReference type="SAM" id="SignalP"/>
    </source>
</evidence>
<evidence type="ECO:0000313" key="4">
    <source>
        <dbReference type="Proteomes" id="UP000697998"/>
    </source>
</evidence>
<feature type="signal peptide" evidence="2">
    <location>
        <begin position="1"/>
        <end position="23"/>
    </location>
</feature>
<dbReference type="SUPFAM" id="SSF56935">
    <property type="entry name" value="Porins"/>
    <property type="match status" value="1"/>
</dbReference>
<reference evidence="3 4" key="1">
    <citation type="submission" date="2020-10" db="EMBL/GenBank/DDBJ databases">
        <title>Connecting structure to function with the recovery of over 1000 high-quality activated sludge metagenome-assembled genomes encoding full-length rRNA genes using long-read sequencing.</title>
        <authorList>
            <person name="Singleton C.M."/>
            <person name="Petriglieri F."/>
            <person name="Kristensen J.M."/>
            <person name="Kirkegaard R.H."/>
            <person name="Michaelsen T.Y."/>
            <person name="Andersen M.H."/>
            <person name="Karst S.M."/>
            <person name="Dueholm M.S."/>
            <person name="Nielsen P.H."/>
            <person name="Albertsen M."/>
        </authorList>
    </citation>
    <scope>NUCLEOTIDE SEQUENCE [LARGE SCALE GENOMIC DNA]</scope>
    <source>
        <strain evidence="3">EsbW_18-Q3-R4-48_BATAC.285</strain>
    </source>
</reference>
<dbReference type="EMBL" id="JADJMH010000028">
    <property type="protein sequence ID" value="MBK7676847.1"/>
    <property type="molecule type" value="Genomic_DNA"/>
</dbReference>
<evidence type="ECO:0000313" key="3">
    <source>
        <dbReference type="EMBL" id="MBK7676847.1"/>
    </source>
</evidence>
<gene>
    <name evidence="3" type="ORF">IPJ27_20005</name>
</gene>
<proteinExistence type="predicted"/>
<dbReference type="AlphaFoldDB" id="A0A935Q2I0"/>
<sequence>MQIRISQRFACLVLVFASAAVSAADDGVGSVDQAGRDVATPVFVRSLGFLLAAADSLPGSRETLFADDEPATETPPPDSRESLFGVGEPSQPQAAEPPTSRDSLFGDDLRQVPQVASASPSSSSGAAGFKGFVQNVMAYTYAKPAHWSEMMTRADLSAQGDLGSNVKWKLGARVDYDATYTFTDFYPQAVADDQRFNVLLRENYLDIGAGDWDFRFGRQQIVWGEMVGLLFGDVVSAKDMRHFILPEFEILRIPQWAARAEYFKDDFHLELLWIPVASYDNIGKPGSEFYSYTPVPYPEATFLNEKLPTRNLSNTNYGLRLSVLRDGWDVAAFAYSSMSVAPTFYREIRGGPQPTVIYQARHDRIDQFGTTLAKDLGSLVLKAEAVYTRGRGYEVTNLTDPDGVVFQNNLTWVIGLDYTELADTRINFQIFQSHVFDRDPDIIPSTNENGYSLLVNHKFGDKVEAQALWISSLNRTDWMLRPRVSWNFEKNWRLAVGVDIFNGPPLGYFGRYDNRDRVYTELRYSF</sequence>
<dbReference type="Pfam" id="PF06980">
    <property type="entry name" value="DUF1302"/>
    <property type="match status" value="1"/>
</dbReference>
<dbReference type="InterPro" id="IPR010727">
    <property type="entry name" value="DUF1302"/>
</dbReference>
<evidence type="ECO:0000256" key="1">
    <source>
        <dbReference type="SAM" id="MobiDB-lite"/>
    </source>
</evidence>
<dbReference type="Proteomes" id="UP000697998">
    <property type="component" value="Unassembled WGS sequence"/>
</dbReference>
<name>A0A935Q2I0_9PROT</name>
<comment type="caution">
    <text evidence="3">The sequence shown here is derived from an EMBL/GenBank/DDBJ whole genome shotgun (WGS) entry which is preliminary data.</text>
</comment>
<feature type="chain" id="PRO_5036737423" evidence="2">
    <location>
        <begin position="24"/>
        <end position="526"/>
    </location>
</feature>